<feature type="region of interest" description="Disordered" evidence="2">
    <location>
        <begin position="94"/>
        <end position="116"/>
    </location>
</feature>
<feature type="domain" description="C2H2-type" evidence="3">
    <location>
        <begin position="68"/>
        <end position="95"/>
    </location>
</feature>
<dbReference type="EMBL" id="JAVHJM010000004">
    <property type="protein sequence ID" value="KAK6515606.1"/>
    <property type="molecule type" value="Genomic_DNA"/>
</dbReference>
<comment type="caution">
    <text evidence="4">The sequence shown here is derived from an EMBL/GenBank/DDBJ whole genome shotgun (WGS) entry which is preliminary data.</text>
</comment>
<keyword evidence="5" id="KW-1185">Reference proteome</keyword>
<dbReference type="SMART" id="SM00355">
    <property type="entry name" value="ZnF_C2H2"/>
    <property type="match status" value="2"/>
</dbReference>
<protein>
    <recommendedName>
        <fullName evidence="3">C2H2-type domain-containing protein</fullName>
    </recommendedName>
</protein>
<dbReference type="InterPro" id="IPR013087">
    <property type="entry name" value="Znf_C2H2_type"/>
</dbReference>
<keyword evidence="1" id="KW-0863">Zinc-finger</keyword>
<evidence type="ECO:0000313" key="5">
    <source>
        <dbReference type="Proteomes" id="UP001307849"/>
    </source>
</evidence>
<reference evidence="4 5" key="1">
    <citation type="submission" date="2019-10" db="EMBL/GenBank/DDBJ databases">
        <authorList>
            <person name="Palmer J.M."/>
        </authorList>
    </citation>
    <scope>NUCLEOTIDE SEQUENCE [LARGE SCALE GENOMIC DNA]</scope>
    <source>
        <strain evidence="4 5">TWF506</strain>
    </source>
</reference>
<dbReference type="AlphaFoldDB" id="A0AAN8RUU0"/>
<organism evidence="4 5">
    <name type="scientific">Arthrobotrys conoides</name>
    <dbReference type="NCBI Taxonomy" id="74498"/>
    <lineage>
        <taxon>Eukaryota</taxon>
        <taxon>Fungi</taxon>
        <taxon>Dikarya</taxon>
        <taxon>Ascomycota</taxon>
        <taxon>Pezizomycotina</taxon>
        <taxon>Orbiliomycetes</taxon>
        <taxon>Orbiliales</taxon>
        <taxon>Orbiliaceae</taxon>
        <taxon>Arthrobotrys</taxon>
    </lineage>
</organism>
<gene>
    <name evidence="4" type="ORF">TWF506_007934</name>
</gene>
<dbReference type="InterPro" id="IPR036236">
    <property type="entry name" value="Znf_C2H2_sf"/>
</dbReference>
<keyword evidence="1" id="KW-0862">Zinc</keyword>
<dbReference type="PROSITE" id="PS00028">
    <property type="entry name" value="ZINC_FINGER_C2H2_1"/>
    <property type="match status" value="1"/>
</dbReference>
<dbReference type="Gene3D" id="3.30.160.60">
    <property type="entry name" value="Classic Zinc Finger"/>
    <property type="match status" value="1"/>
</dbReference>
<evidence type="ECO:0000259" key="3">
    <source>
        <dbReference type="PROSITE" id="PS50157"/>
    </source>
</evidence>
<evidence type="ECO:0000313" key="4">
    <source>
        <dbReference type="EMBL" id="KAK6515606.1"/>
    </source>
</evidence>
<dbReference type="GO" id="GO:0008270">
    <property type="term" value="F:zinc ion binding"/>
    <property type="evidence" value="ECO:0007669"/>
    <property type="project" value="UniProtKB-KW"/>
</dbReference>
<dbReference type="Proteomes" id="UP001307849">
    <property type="component" value="Unassembled WGS sequence"/>
</dbReference>
<proteinExistence type="predicted"/>
<accession>A0AAN8RUU0</accession>
<name>A0AAN8RUU0_9PEZI</name>
<evidence type="ECO:0000256" key="1">
    <source>
        <dbReference type="PROSITE-ProRule" id="PRU00042"/>
    </source>
</evidence>
<sequence>MTCCQNAFFGVVPYCRHGPHEAFGSHRRPCRRNLANNHRRHGHICHVCGNTFYTALEVDEHFKIVHGYSCGLCQKKCRSSGGLKLHQRIHRPRAASLLEERDDGHGHGNNYEDDDEEIRYLPEINRPSSRSCQSPHQEREDEACHGFVRNEPNLSSQRVCHNCSRQFGKTSAYLHHLENSRCGPGGNKIYKIVRRLDQENLITCPPSLKYTPPILYQCPLIDNI</sequence>
<dbReference type="SUPFAM" id="SSF57667">
    <property type="entry name" value="beta-beta-alpha zinc fingers"/>
    <property type="match status" value="1"/>
</dbReference>
<dbReference type="PROSITE" id="PS50157">
    <property type="entry name" value="ZINC_FINGER_C2H2_2"/>
    <property type="match status" value="1"/>
</dbReference>
<keyword evidence="1" id="KW-0479">Metal-binding</keyword>
<evidence type="ECO:0000256" key="2">
    <source>
        <dbReference type="SAM" id="MobiDB-lite"/>
    </source>
</evidence>